<dbReference type="Proteomes" id="UP000650628">
    <property type="component" value="Unassembled WGS sequence"/>
</dbReference>
<reference evidence="6 7" key="1">
    <citation type="submission" date="2021-01" db="EMBL/GenBank/DDBJ databases">
        <title>Whole genome shotgun sequence of Planotetraspora mira NBRC 15435.</title>
        <authorList>
            <person name="Komaki H."/>
            <person name="Tamura T."/>
        </authorList>
    </citation>
    <scope>NUCLEOTIDE SEQUENCE [LARGE SCALE GENOMIC DNA]</scope>
    <source>
        <strain evidence="6 7">NBRC 15435</strain>
    </source>
</reference>
<keyword evidence="4" id="KW-1133">Transmembrane helix</keyword>
<keyword evidence="4" id="KW-0472">Membrane</keyword>
<feature type="transmembrane region" description="Helical" evidence="4">
    <location>
        <begin position="230"/>
        <end position="249"/>
    </location>
</feature>
<comment type="caution">
    <text evidence="6">The sequence shown here is derived from an EMBL/GenBank/DDBJ whole genome shotgun (WGS) entry which is preliminary data.</text>
</comment>
<evidence type="ECO:0000313" key="7">
    <source>
        <dbReference type="Proteomes" id="UP000650628"/>
    </source>
</evidence>
<dbReference type="PROSITE" id="PS50109">
    <property type="entry name" value="HIS_KIN"/>
    <property type="match status" value="1"/>
</dbReference>
<dbReference type="PANTHER" id="PTHR24421:SF58">
    <property type="entry name" value="SIGNAL TRANSDUCTION HISTIDINE-PROTEIN KINASE_PHOSPHATASE UHPB"/>
    <property type="match status" value="1"/>
</dbReference>
<dbReference type="InterPro" id="IPR003594">
    <property type="entry name" value="HATPase_dom"/>
</dbReference>
<dbReference type="Pfam" id="PF02518">
    <property type="entry name" value="HATPase_c"/>
    <property type="match status" value="1"/>
</dbReference>
<feature type="transmembrane region" description="Helical" evidence="4">
    <location>
        <begin position="255"/>
        <end position="274"/>
    </location>
</feature>
<sequence>MEQRDVRWLRAVTAVAVAGTAVVVAAFTAMLLRQRSVEVQYGLFLFQNGPSAVVLLWMGRLVLRRQQRNIAGWVLVAIGVIQVLHTVVSVWADMELVAAGFTAPVTQIAEGLAPADLPPAAAIPLWVTGWLWVPAPVLAATVLLLAFPDGTLSGRAWRPIVGAATTGGGLLMVAFAIDRWPTAGWTTPEGAPAIVRILLAPGGLLVAVAVAASIGSLLRRWRRAGGTQRQPFRVAGVTAIGFAAIAVLTYPWQHIWIPAILVSFNLLIVGYALAVARYRLHDLEPVLGRAAVAAVVSLLVAAVCATVLIGATSLVGQRVDSRLLTLAAAAAAALLVEPARRRTRKLVDQLIFRRSADRTEVMSRLAAHANAASAADVLAEVTGLLVRSTGAARAEVHLAADPYPPSTDTAAASQLPVLRAAVQHQGETFGEVRLYATARADLVPDAPQLLNDVAHTLGIVLRNDRLTTQLQAQLDELQASRRRLVEAHDHARRGLERDIHDGAQTRLISLRIRLATLRAHLDRDSDTLRLTTELDDIGNDVDAAVRSLRALARGLHPPLLEQAGLTAALRAHARDLPVSVSVTARGVDRYPRAIEAAAYFCCLEAIQNAIRHSSATTITIDLTADDSRLCFQVGDNGIGFDPTRTLAGTGLANIDDRLSALGGQAHIHSRPGRGTRVNGAIPAQALTGA</sequence>
<name>A0A8J3TZS1_9ACTN</name>
<dbReference type="InterPro" id="IPR005467">
    <property type="entry name" value="His_kinase_dom"/>
</dbReference>
<dbReference type="Pfam" id="PF07730">
    <property type="entry name" value="HisKA_3"/>
    <property type="match status" value="1"/>
</dbReference>
<dbReference type="GO" id="GO:0016020">
    <property type="term" value="C:membrane"/>
    <property type="evidence" value="ECO:0007669"/>
    <property type="project" value="InterPro"/>
</dbReference>
<feature type="domain" description="Histidine kinase" evidence="5">
    <location>
        <begin position="604"/>
        <end position="685"/>
    </location>
</feature>
<dbReference type="PANTHER" id="PTHR24421">
    <property type="entry name" value="NITRATE/NITRITE SENSOR PROTEIN NARX-RELATED"/>
    <property type="match status" value="1"/>
</dbReference>
<dbReference type="CDD" id="cd16917">
    <property type="entry name" value="HATPase_UhpB-NarQ-NarX-like"/>
    <property type="match status" value="1"/>
</dbReference>
<dbReference type="InterPro" id="IPR036890">
    <property type="entry name" value="HATPase_C_sf"/>
</dbReference>
<proteinExistence type="predicted"/>
<dbReference type="Gene3D" id="3.30.565.10">
    <property type="entry name" value="Histidine kinase-like ATPase, C-terminal domain"/>
    <property type="match status" value="1"/>
</dbReference>
<keyword evidence="4" id="KW-0812">Transmembrane</keyword>
<feature type="transmembrane region" description="Helical" evidence="4">
    <location>
        <begin position="197"/>
        <end position="218"/>
    </location>
</feature>
<evidence type="ECO:0000256" key="4">
    <source>
        <dbReference type="SAM" id="Phobius"/>
    </source>
</evidence>
<dbReference type="SMART" id="SM00387">
    <property type="entry name" value="HATPase_c"/>
    <property type="match status" value="1"/>
</dbReference>
<organism evidence="6 7">
    <name type="scientific">Planotetraspora mira</name>
    <dbReference type="NCBI Taxonomy" id="58121"/>
    <lineage>
        <taxon>Bacteria</taxon>
        <taxon>Bacillati</taxon>
        <taxon>Actinomycetota</taxon>
        <taxon>Actinomycetes</taxon>
        <taxon>Streptosporangiales</taxon>
        <taxon>Streptosporangiaceae</taxon>
        <taxon>Planotetraspora</taxon>
    </lineage>
</organism>
<dbReference type="RefSeq" id="WP_203957261.1">
    <property type="nucleotide sequence ID" value="NZ_BOOO01000040.1"/>
</dbReference>
<feature type="transmembrane region" description="Helical" evidence="4">
    <location>
        <begin position="123"/>
        <end position="147"/>
    </location>
</feature>
<keyword evidence="2" id="KW-0418">Kinase</keyword>
<feature type="transmembrane region" description="Helical" evidence="4">
    <location>
        <begin position="70"/>
        <end position="92"/>
    </location>
</feature>
<dbReference type="GO" id="GO:0000155">
    <property type="term" value="F:phosphorelay sensor kinase activity"/>
    <property type="evidence" value="ECO:0007669"/>
    <property type="project" value="InterPro"/>
</dbReference>
<keyword evidence="1" id="KW-0808">Transferase</keyword>
<feature type="transmembrane region" description="Helical" evidence="4">
    <location>
        <begin position="12"/>
        <end position="32"/>
    </location>
</feature>
<dbReference type="EMBL" id="BOOO01000040">
    <property type="protein sequence ID" value="GII33419.1"/>
    <property type="molecule type" value="Genomic_DNA"/>
</dbReference>
<protein>
    <recommendedName>
        <fullName evidence="5">Histidine kinase domain-containing protein</fullName>
    </recommendedName>
</protein>
<feature type="transmembrane region" description="Helical" evidence="4">
    <location>
        <begin position="159"/>
        <end position="177"/>
    </location>
</feature>
<dbReference type="Gene3D" id="1.20.5.1930">
    <property type="match status" value="1"/>
</dbReference>
<evidence type="ECO:0000259" key="5">
    <source>
        <dbReference type="PROSITE" id="PS50109"/>
    </source>
</evidence>
<keyword evidence="7" id="KW-1185">Reference proteome</keyword>
<dbReference type="SUPFAM" id="SSF55874">
    <property type="entry name" value="ATPase domain of HSP90 chaperone/DNA topoisomerase II/histidine kinase"/>
    <property type="match status" value="1"/>
</dbReference>
<feature type="transmembrane region" description="Helical" evidence="4">
    <location>
        <begin position="44"/>
        <end position="63"/>
    </location>
</feature>
<evidence type="ECO:0000256" key="2">
    <source>
        <dbReference type="ARBA" id="ARBA00022777"/>
    </source>
</evidence>
<accession>A0A8J3TZS1</accession>
<dbReference type="InterPro" id="IPR011712">
    <property type="entry name" value="Sig_transdc_His_kin_sub3_dim/P"/>
</dbReference>
<evidence type="ECO:0000256" key="1">
    <source>
        <dbReference type="ARBA" id="ARBA00022679"/>
    </source>
</evidence>
<dbReference type="InterPro" id="IPR050482">
    <property type="entry name" value="Sensor_HK_TwoCompSys"/>
</dbReference>
<evidence type="ECO:0000313" key="6">
    <source>
        <dbReference type="EMBL" id="GII33419.1"/>
    </source>
</evidence>
<evidence type="ECO:0000256" key="3">
    <source>
        <dbReference type="ARBA" id="ARBA00023012"/>
    </source>
</evidence>
<dbReference type="GO" id="GO:0046983">
    <property type="term" value="F:protein dimerization activity"/>
    <property type="evidence" value="ECO:0007669"/>
    <property type="project" value="InterPro"/>
</dbReference>
<feature type="transmembrane region" description="Helical" evidence="4">
    <location>
        <begin position="286"/>
        <end position="311"/>
    </location>
</feature>
<dbReference type="AlphaFoldDB" id="A0A8J3TZS1"/>
<gene>
    <name evidence="6" type="ORF">Pmi06nite_68610</name>
</gene>
<keyword evidence="3" id="KW-0902">Two-component regulatory system</keyword>